<evidence type="ECO:0000313" key="2">
    <source>
        <dbReference type="EMBL" id="OMH98072.1"/>
    </source>
</evidence>
<keyword evidence="3" id="KW-1185">Reference proteome</keyword>
<evidence type="ECO:0000313" key="4">
    <source>
        <dbReference type="Proteomes" id="UP000324326"/>
    </source>
</evidence>
<accession>A0A1R1Q759</accession>
<evidence type="ECO:0000313" key="1">
    <source>
        <dbReference type="EMBL" id="KAA6446739.1"/>
    </source>
</evidence>
<dbReference type="Proteomes" id="UP000324326">
    <property type="component" value="Unassembled WGS sequence"/>
</dbReference>
<dbReference type="RefSeq" id="WP_076763824.1">
    <property type="nucleotide sequence ID" value="NZ_JARMMK010000008.1"/>
</dbReference>
<protein>
    <submittedName>
        <fullName evidence="2">Uncharacterized protein</fullName>
    </submittedName>
</protein>
<dbReference type="Proteomes" id="UP000187367">
    <property type="component" value="Unassembled WGS sequence"/>
</dbReference>
<dbReference type="EMBL" id="QSND01000008">
    <property type="protein sequence ID" value="KAA6446739.1"/>
    <property type="molecule type" value="Genomic_DNA"/>
</dbReference>
<dbReference type="OrthoDB" id="2360807at2"/>
<dbReference type="EMBL" id="MTJL01000062">
    <property type="protein sequence ID" value="OMH98072.1"/>
    <property type="molecule type" value="Genomic_DNA"/>
</dbReference>
<reference evidence="1 4" key="2">
    <citation type="submission" date="2018-08" db="EMBL/GenBank/DDBJ databases">
        <title>Bacillus phenotypic plasticity.</title>
        <authorList>
            <person name="Hurtado E."/>
        </authorList>
    </citation>
    <scope>NUCLEOTIDE SEQUENCE [LARGE SCALE GENOMIC DNA]</scope>
    <source>
        <strain evidence="1 4">427</strain>
    </source>
</reference>
<sequence length="181" mass="21455">MNDLVNETIDKYYRNNNESDYLTKCREQFLIPEVIKKFSDKNNMIITNVNFGEIWPSSKLIFEYEDYIKGEFEVTYSTTLMLSKLAPLFYLQHEFQVENRDANRTVPTLEGFDTQPYNTKQQEFEDCVKEYFSKKEFIELSYSEMNEVVCGLDFKKDVTFFGSQVTVENALFFDLLEICPD</sequence>
<dbReference type="AlphaFoldDB" id="A0A1R1RHK8"/>
<accession>A0A1R1RHK8</accession>
<name>A0A1R1RHK8_9BACI</name>
<gene>
    <name evidence="2" type="ORF">BW143_21985</name>
    <name evidence="1" type="ORF">DX927_23985</name>
</gene>
<evidence type="ECO:0000313" key="3">
    <source>
        <dbReference type="Proteomes" id="UP000187367"/>
    </source>
</evidence>
<proteinExistence type="predicted"/>
<reference evidence="2 3" key="1">
    <citation type="submission" date="2017-01" db="EMBL/GenBank/DDBJ databases">
        <title>Bacillus phylogenomics.</title>
        <authorList>
            <person name="Dunlap C."/>
        </authorList>
    </citation>
    <scope>NUCLEOTIDE SEQUENCE [LARGE SCALE GENOMIC DNA]</scope>
    <source>
        <strain evidence="2 3">NRRL B-41282</strain>
    </source>
</reference>
<organism evidence="2 3">
    <name type="scientific">Bacillus swezeyi</name>
    <dbReference type="NCBI Taxonomy" id="1925020"/>
    <lineage>
        <taxon>Bacteria</taxon>
        <taxon>Bacillati</taxon>
        <taxon>Bacillota</taxon>
        <taxon>Bacilli</taxon>
        <taxon>Bacillales</taxon>
        <taxon>Bacillaceae</taxon>
        <taxon>Bacillus</taxon>
    </lineage>
</organism>
<comment type="caution">
    <text evidence="2">The sequence shown here is derived from an EMBL/GenBank/DDBJ whole genome shotgun (WGS) entry which is preliminary data.</text>
</comment>